<dbReference type="KEGG" id="halh:HTSR_0958"/>
<dbReference type="RefSeq" id="WP_070364859.1">
    <property type="nucleotide sequence ID" value="NZ_CP016070.1"/>
</dbReference>
<sequence>MTRASGTGVPEDPIELEIVEPSIDREAVQSAGRVGAVAYPYRFYHGTATISRPLLDDRDEAYVVAVDRSRRLTLRADTVPDGVDRTFDDVLVVPSEVSQSHCRDMAREAVFEWAMRSSMLHGSPEISLEGARDVYKLFWLAERENGDVIIDSVDGTERSFEE</sequence>
<proteinExistence type="predicted"/>
<organism evidence="1 2">
    <name type="scientific">Halodesulfurarchaeum formicicum</name>
    <dbReference type="NCBI Taxonomy" id="1873524"/>
    <lineage>
        <taxon>Archaea</taxon>
        <taxon>Methanobacteriati</taxon>
        <taxon>Methanobacteriota</taxon>
        <taxon>Stenosarchaea group</taxon>
        <taxon>Halobacteria</taxon>
        <taxon>Halobacteriales</taxon>
        <taxon>Halobacteriaceae</taxon>
        <taxon>Halodesulfurarchaeum</taxon>
    </lineage>
</organism>
<dbReference type="Proteomes" id="UP000185608">
    <property type="component" value="Chromosome"/>
</dbReference>
<protein>
    <submittedName>
        <fullName evidence="1">Uncharacterized protein</fullName>
    </submittedName>
</protein>
<dbReference type="GeneID" id="29828959"/>
<evidence type="ECO:0000313" key="2">
    <source>
        <dbReference type="Proteomes" id="UP000185608"/>
    </source>
</evidence>
<dbReference type="AlphaFoldDB" id="A0A1D8S463"/>
<dbReference type="EMBL" id="CP016070">
    <property type="protein sequence ID" value="AOW80142.1"/>
    <property type="molecule type" value="Genomic_DNA"/>
</dbReference>
<evidence type="ECO:0000313" key="1">
    <source>
        <dbReference type="EMBL" id="AOW80142.1"/>
    </source>
</evidence>
<reference evidence="1 2" key="1">
    <citation type="submission" date="2016-06" db="EMBL/GenBank/DDBJ databases">
        <title>Discovery of anaerobic lithoheterotrophic haloarchaeon capable of sulfur respiration by hydrogen and formate.</title>
        <authorList>
            <person name="Sorokin D.Y."/>
            <person name="Kublanov I.V."/>
            <person name="Roman P."/>
            <person name="Sinninghe Damste J.S."/>
            <person name="Golyshin P.N."/>
            <person name="Rojo D."/>
            <person name="Ciordia S."/>
            <person name="Mena Md.C."/>
            <person name="Ferrer M."/>
            <person name="Smedile F."/>
            <person name="Messina E."/>
            <person name="La Cono V."/>
            <person name="Yakimov M.M."/>
        </authorList>
    </citation>
    <scope>NUCLEOTIDE SEQUENCE [LARGE SCALE GENOMIC DNA]</scope>
    <source>
        <strain evidence="1 2">HTSR1</strain>
    </source>
</reference>
<accession>A0A1D8S463</accession>
<gene>
    <name evidence="1" type="ORF">HTSR_0958</name>
</gene>
<name>A0A1D8S463_9EURY</name>
<dbReference type="STRING" id="1873524.HSR6_0989"/>